<accession>A0A2J6QK71</accession>
<name>A0A2J6QK71_9HELO</name>
<dbReference type="Proteomes" id="UP000235672">
    <property type="component" value="Unassembled WGS sequence"/>
</dbReference>
<organism evidence="2 3">
    <name type="scientific">Hyaloscypha hepaticicola</name>
    <dbReference type="NCBI Taxonomy" id="2082293"/>
    <lineage>
        <taxon>Eukaryota</taxon>
        <taxon>Fungi</taxon>
        <taxon>Dikarya</taxon>
        <taxon>Ascomycota</taxon>
        <taxon>Pezizomycotina</taxon>
        <taxon>Leotiomycetes</taxon>
        <taxon>Helotiales</taxon>
        <taxon>Hyaloscyphaceae</taxon>
        <taxon>Hyaloscypha</taxon>
    </lineage>
</organism>
<dbReference type="OrthoDB" id="5399485at2759"/>
<keyword evidence="1" id="KW-0812">Transmembrane</keyword>
<sequence length="479" mass="52796">MLPGKLLWTVDNGTLRLVLRVYFITMTTLLGLIGSECCKCAAKVDLLSGNNVKLNRMTGWLRPIDIWTCVYKLRRLPGGVLLGFVMITTTLLSLTADLAVSKLVLPTVGPSDCIFTTGLVMNWINNETFASPPPNSYPALIASNVQIYSAYSNCSVGIYNKVPINGDPLFCAKEKDILGGWNCQDQNADQQFDPSVSESDIEQTLLSASLQYSNMSFNNYYKGDESHTTHLVIWSSSIESNDLGSPFDVLVSIDLEADITDTKTMKTFKCTALSNTEEGQTAINGILSQTESVTALADWVLGLEGVLYEGYGSKASTYAESRLEQYLNTMTMVQGGGNSVLSVPTDNFIYGCIKAKAEISLAIVVLIIFTAFLLVVTFLYWIILLLIIFKHAISRKTKRKLGLKNISPVPDSIIGWMLQAAREHAQGSDFTAEGAPKTEEDLRDWDFKIVDRTQGVARMLRARGDDMTTPLLVHETPKR</sequence>
<feature type="transmembrane region" description="Helical" evidence="1">
    <location>
        <begin position="15"/>
        <end position="33"/>
    </location>
</feature>
<keyword evidence="1" id="KW-1133">Transmembrane helix</keyword>
<gene>
    <name evidence="2" type="ORF">NA56DRAFT_293952</name>
</gene>
<reference evidence="2 3" key="1">
    <citation type="submission" date="2016-05" db="EMBL/GenBank/DDBJ databases">
        <title>A degradative enzymes factory behind the ericoid mycorrhizal symbiosis.</title>
        <authorList>
            <consortium name="DOE Joint Genome Institute"/>
            <person name="Martino E."/>
            <person name="Morin E."/>
            <person name="Grelet G."/>
            <person name="Kuo A."/>
            <person name="Kohler A."/>
            <person name="Daghino S."/>
            <person name="Barry K."/>
            <person name="Choi C."/>
            <person name="Cichocki N."/>
            <person name="Clum A."/>
            <person name="Copeland A."/>
            <person name="Hainaut M."/>
            <person name="Haridas S."/>
            <person name="Labutti K."/>
            <person name="Lindquist E."/>
            <person name="Lipzen A."/>
            <person name="Khouja H.-R."/>
            <person name="Murat C."/>
            <person name="Ohm R."/>
            <person name="Olson A."/>
            <person name="Spatafora J."/>
            <person name="Veneault-Fourrey C."/>
            <person name="Henrissat B."/>
            <person name="Grigoriev I."/>
            <person name="Martin F."/>
            <person name="Perotto S."/>
        </authorList>
    </citation>
    <scope>NUCLEOTIDE SEQUENCE [LARGE SCALE GENOMIC DNA]</scope>
    <source>
        <strain evidence="2 3">UAMH 7357</strain>
    </source>
</reference>
<evidence type="ECO:0000313" key="2">
    <source>
        <dbReference type="EMBL" id="PMD26660.1"/>
    </source>
</evidence>
<evidence type="ECO:0000313" key="3">
    <source>
        <dbReference type="Proteomes" id="UP000235672"/>
    </source>
</evidence>
<dbReference type="EMBL" id="KZ613467">
    <property type="protein sequence ID" value="PMD26660.1"/>
    <property type="molecule type" value="Genomic_DNA"/>
</dbReference>
<protein>
    <submittedName>
        <fullName evidence="2">Uncharacterized protein</fullName>
    </submittedName>
</protein>
<feature type="transmembrane region" description="Helical" evidence="1">
    <location>
        <begin position="80"/>
        <end position="100"/>
    </location>
</feature>
<dbReference type="AlphaFoldDB" id="A0A2J6QK71"/>
<feature type="transmembrane region" description="Helical" evidence="1">
    <location>
        <begin position="361"/>
        <end position="389"/>
    </location>
</feature>
<keyword evidence="1" id="KW-0472">Membrane</keyword>
<keyword evidence="3" id="KW-1185">Reference proteome</keyword>
<proteinExistence type="predicted"/>
<evidence type="ECO:0000256" key="1">
    <source>
        <dbReference type="SAM" id="Phobius"/>
    </source>
</evidence>